<dbReference type="EMBL" id="JBIAJP010000021">
    <property type="protein sequence ID" value="MFF0009559.1"/>
    <property type="molecule type" value="Genomic_DNA"/>
</dbReference>
<dbReference type="Proteomes" id="UP001601422">
    <property type="component" value="Unassembled WGS sequence"/>
</dbReference>
<accession>A0ABW6N8P7</accession>
<organism evidence="1 2">
    <name type="scientific">Streptomyces tibetensis</name>
    <dbReference type="NCBI Taxonomy" id="2382123"/>
    <lineage>
        <taxon>Bacteria</taxon>
        <taxon>Bacillati</taxon>
        <taxon>Actinomycetota</taxon>
        <taxon>Actinomycetes</taxon>
        <taxon>Kitasatosporales</taxon>
        <taxon>Streptomycetaceae</taxon>
        <taxon>Streptomyces</taxon>
    </lineage>
</organism>
<gene>
    <name evidence="1" type="ORF">ACFYQT_39895</name>
</gene>
<proteinExistence type="predicted"/>
<name>A0ABW6N8P7_9ACTN</name>
<evidence type="ECO:0000313" key="2">
    <source>
        <dbReference type="Proteomes" id="UP001601422"/>
    </source>
</evidence>
<protein>
    <submittedName>
        <fullName evidence="1">Uncharacterized protein</fullName>
    </submittedName>
</protein>
<keyword evidence="2" id="KW-1185">Reference proteome</keyword>
<sequence>MTCEDTTPVRLTWEIQLHEPCSSVWMCRGYGRATTTAQPADIARAVLAGYLAATPPRSGETFRALARPDTGPAVTVTADQLAGGAWETDTAVRQALPLYLRDALPERAAG</sequence>
<reference evidence="1 2" key="1">
    <citation type="submission" date="2024-10" db="EMBL/GenBank/DDBJ databases">
        <title>The Natural Products Discovery Center: Release of the First 8490 Sequenced Strains for Exploring Actinobacteria Biosynthetic Diversity.</title>
        <authorList>
            <person name="Kalkreuter E."/>
            <person name="Kautsar S.A."/>
            <person name="Yang D."/>
            <person name="Bader C.D."/>
            <person name="Teijaro C.N."/>
            <person name="Fluegel L."/>
            <person name="Davis C.M."/>
            <person name="Simpson J.R."/>
            <person name="Lauterbach L."/>
            <person name="Steele A.D."/>
            <person name="Gui C."/>
            <person name="Meng S."/>
            <person name="Li G."/>
            <person name="Viehrig K."/>
            <person name="Ye F."/>
            <person name="Su P."/>
            <person name="Kiefer A.F."/>
            <person name="Nichols A."/>
            <person name="Cepeda A.J."/>
            <person name="Yan W."/>
            <person name="Fan B."/>
            <person name="Jiang Y."/>
            <person name="Adhikari A."/>
            <person name="Zheng C.-J."/>
            <person name="Schuster L."/>
            <person name="Cowan T.M."/>
            <person name="Smanski M.J."/>
            <person name="Chevrette M.G."/>
            <person name="De Carvalho L.P.S."/>
            <person name="Shen B."/>
        </authorList>
    </citation>
    <scope>NUCLEOTIDE SEQUENCE [LARGE SCALE GENOMIC DNA]</scope>
    <source>
        <strain evidence="1 2">NPDC005497</strain>
    </source>
</reference>
<comment type="caution">
    <text evidence="1">The sequence shown here is derived from an EMBL/GenBank/DDBJ whole genome shotgun (WGS) entry which is preliminary data.</text>
</comment>
<evidence type="ECO:0000313" key="1">
    <source>
        <dbReference type="EMBL" id="MFF0009559.1"/>
    </source>
</evidence>
<dbReference type="RefSeq" id="WP_389835476.1">
    <property type="nucleotide sequence ID" value="NZ_JBIAJP010000021.1"/>
</dbReference>